<dbReference type="PANTHER" id="PTHR11215">
    <property type="entry name" value="METAL DEPENDENT HYDROLASE - RELATED"/>
    <property type="match status" value="1"/>
</dbReference>
<evidence type="ECO:0000313" key="3">
    <source>
        <dbReference type="WBParaSite" id="PTRK_0001134100.1"/>
    </source>
</evidence>
<dbReference type="AlphaFoldDB" id="A0A0N4ZS60"/>
<dbReference type="Proteomes" id="UP000038045">
    <property type="component" value="Unplaced"/>
</dbReference>
<evidence type="ECO:0000256" key="1">
    <source>
        <dbReference type="ARBA" id="ARBA00010105"/>
    </source>
</evidence>
<dbReference type="PANTHER" id="PTHR11215:SF1">
    <property type="entry name" value="MYG1 EXONUCLEASE"/>
    <property type="match status" value="1"/>
</dbReference>
<dbReference type="STRING" id="131310.A0A0N4ZS60"/>
<organism evidence="2 3">
    <name type="scientific">Parastrongyloides trichosuri</name>
    <name type="common">Possum-specific nematode worm</name>
    <dbReference type="NCBI Taxonomy" id="131310"/>
    <lineage>
        <taxon>Eukaryota</taxon>
        <taxon>Metazoa</taxon>
        <taxon>Ecdysozoa</taxon>
        <taxon>Nematoda</taxon>
        <taxon>Chromadorea</taxon>
        <taxon>Rhabditida</taxon>
        <taxon>Tylenchina</taxon>
        <taxon>Panagrolaimomorpha</taxon>
        <taxon>Strongyloidoidea</taxon>
        <taxon>Strongyloididae</taxon>
        <taxon>Parastrongyloides</taxon>
    </lineage>
</organism>
<keyword evidence="2" id="KW-1185">Reference proteome</keyword>
<evidence type="ECO:0000313" key="2">
    <source>
        <dbReference type="Proteomes" id="UP000038045"/>
    </source>
</evidence>
<name>A0A0N4ZS60_PARTI</name>
<dbReference type="GO" id="GO:0005737">
    <property type="term" value="C:cytoplasm"/>
    <property type="evidence" value="ECO:0007669"/>
    <property type="project" value="TreeGrafter"/>
</dbReference>
<dbReference type="GO" id="GO:0005634">
    <property type="term" value="C:nucleus"/>
    <property type="evidence" value="ECO:0007669"/>
    <property type="project" value="TreeGrafter"/>
</dbReference>
<dbReference type="Pfam" id="PF03690">
    <property type="entry name" value="MYG1_exonuc"/>
    <property type="match status" value="1"/>
</dbReference>
<accession>A0A0N4ZS60</accession>
<protein>
    <submittedName>
        <fullName evidence="3">UPF0160 protein MYG1, mitochondrial</fullName>
    </submittedName>
</protein>
<dbReference type="InterPro" id="IPR003226">
    <property type="entry name" value="MYG1_exonuclease"/>
</dbReference>
<proteinExistence type="inferred from homology"/>
<reference evidence="3" key="1">
    <citation type="submission" date="2017-02" db="UniProtKB">
        <authorList>
            <consortium name="WormBaseParasite"/>
        </authorList>
    </citation>
    <scope>IDENTIFICATION</scope>
</reference>
<dbReference type="WBParaSite" id="PTRK_0001134100.1">
    <property type="protein sequence ID" value="PTRK_0001134100.1"/>
    <property type="gene ID" value="PTRK_0001134100"/>
</dbReference>
<sequence>MATIGTHNGKFHTDDALACFFLKTIPEFKNAKIIRTRNNAVLEKTDIVVDVGGVYDHENKKYDHHQNSFNETMSSLHILPSFDTKLSSAGLIYAHYGKKVIASILNLPLDDPNIDFLYIKMYSSFVEAIDAVDNGISCYDSMPKYIVAESIDSRVNDLMPYWNSEDSKSEDVLYKQFLKAIEIVGNSFKTKLRYFYFAWIPARNILKEAIDKRFDFHSCGKFIFLKNGGLPWKSHFLEMEEELSLNEEDILFVIYKDEINNRYKIQCIPARNSTNIFENRIGLKENWRGLEREKLAELSNIHDINFVHSSGFIGGADTLESVIKMGLESIE</sequence>
<comment type="similarity">
    <text evidence="1">Belongs to the MYG1 family.</text>
</comment>